<gene>
    <name evidence="1" type="ORF">CO690_00805</name>
</gene>
<evidence type="ECO:0000313" key="1">
    <source>
        <dbReference type="EMBL" id="ATF62289.1"/>
    </source>
</evidence>
<evidence type="ECO:0000313" key="2">
    <source>
        <dbReference type="Proteomes" id="UP000218628"/>
    </source>
</evidence>
<sequence length="81" mass="8661">MAEKTKVKLHLPGFYALRISPEMQALLDEHAAAIQARAGANYKHSVHVGAKTAVARVYPAGAAGIREERKHASLSKAVGGW</sequence>
<accession>A0A291DD98</accession>
<dbReference type="EMBL" id="CP023510">
    <property type="protein sequence ID" value="ATF62289.1"/>
    <property type="molecule type" value="Genomic_DNA"/>
</dbReference>
<dbReference type="RefSeq" id="WP_070600057.1">
    <property type="nucleotide sequence ID" value="NZ_CP023510.1"/>
</dbReference>
<organism evidence="1 2">
    <name type="scientific">Rothia mucilaginosa</name>
    <dbReference type="NCBI Taxonomy" id="43675"/>
    <lineage>
        <taxon>Bacteria</taxon>
        <taxon>Bacillati</taxon>
        <taxon>Actinomycetota</taxon>
        <taxon>Actinomycetes</taxon>
        <taxon>Micrococcales</taxon>
        <taxon>Micrococcaceae</taxon>
        <taxon>Rothia</taxon>
    </lineage>
</organism>
<proteinExistence type="predicted"/>
<dbReference type="AlphaFoldDB" id="A0A291DD98"/>
<dbReference type="Proteomes" id="UP000218628">
    <property type="component" value="Chromosome"/>
</dbReference>
<reference evidence="2" key="1">
    <citation type="submission" date="2017-09" db="EMBL/GenBank/DDBJ databases">
        <title>FDA dAtabase for Regulatory Grade micrObial Sequences (FDA-ARGOS): Supporting development and validation of Infectious Disease Dx tests.</title>
        <authorList>
            <person name="Minogue T."/>
            <person name="Wolcott M."/>
            <person name="Wasieloski L."/>
            <person name="Aguilar W."/>
            <person name="Moore D."/>
            <person name="Tallon L."/>
            <person name="Sadzewicz L."/>
            <person name="Ott S."/>
            <person name="Zhao X."/>
            <person name="Nagaraj S."/>
            <person name="Vavikolanu K."/>
            <person name="Aluvathingal J."/>
            <person name="Nadendla S."/>
            <person name="Sichtig H."/>
        </authorList>
    </citation>
    <scope>NUCLEOTIDE SEQUENCE [LARGE SCALE GENOMIC DNA]</scope>
    <source>
        <strain evidence="2">FDAARGOS_369</strain>
    </source>
</reference>
<protein>
    <submittedName>
        <fullName evidence="1">Uncharacterized protein</fullName>
    </submittedName>
</protein>
<name>A0A291DD98_9MICC</name>